<keyword evidence="5" id="KW-1185">Reference proteome</keyword>
<dbReference type="Pfam" id="PF06742">
    <property type="entry name" value="DUF1214"/>
    <property type="match status" value="1"/>
</dbReference>
<dbReference type="InterPro" id="IPR010621">
    <property type="entry name" value="DUF1214"/>
</dbReference>
<dbReference type="OrthoDB" id="40820at2"/>
<accession>F0SSW1</accession>
<dbReference type="InterPro" id="IPR037049">
    <property type="entry name" value="DUF1214_C_sf"/>
</dbReference>
<dbReference type="SUPFAM" id="SSF160935">
    <property type="entry name" value="VPA0735-like"/>
    <property type="match status" value="1"/>
</dbReference>
<protein>
    <recommendedName>
        <fullName evidence="6">DUF1254 domain-containing protein</fullName>
    </recommendedName>
</protein>
<sequence>MKYTTTLSSWLCCLLATTGLFAQQVPLAKSTADLAHPSTEVNMPVGYAETVAAMAYVWGWPLVNQHNRRAKITQAPEPALMNGTIPVAPAGRLAMLHDYIKPEQRFVACPNQDVVYGLGYMYLDQSPVVIQVPDFKERFWVYAMYDARTDQFSRIGKPYGSKPGFYLVVGPNWKGEAPEGITAVVRSSTEFGMVVPRVFQDDTAEDRQAIQPFINQVLMYPLSEYDGTMKTKDWSQLSSLDLGTGNTGGETKWVVPEQFFDELKGILEDVPPLPGEEAMYAQFHQMLTVAEKDKAIKQAIVKTAIETEAKVISQFLRWKHNGTPAGRGWNRSTNNAAWGVDYFDRTGTARSNIYDNKIDETRYYYTDHDSSGHQLNGKGSYEITFAAGQEPPVDGFWSLTLYDKAHFFAPNELNRFSLGTKNKDLTKNSDGSLTIYVSAASPGKDKETNWLPAPKDNFSLYIRAYWGQKGIIDGSWTPPEIKELQ</sequence>
<feature type="domain" description="DUF1214" evidence="2">
    <location>
        <begin position="361"/>
        <end position="468"/>
    </location>
</feature>
<keyword evidence="1" id="KW-0732">Signal</keyword>
<organism evidence="4 5">
    <name type="scientific">Rubinisphaera brasiliensis (strain ATCC 49424 / DSM 5305 / JCM 21570 / IAM 15109 / NBRC 103401 / IFAM 1448)</name>
    <name type="common">Planctomyces brasiliensis</name>
    <dbReference type="NCBI Taxonomy" id="756272"/>
    <lineage>
        <taxon>Bacteria</taxon>
        <taxon>Pseudomonadati</taxon>
        <taxon>Planctomycetota</taxon>
        <taxon>Planctomycetia</taxon>
        <taxon>Planctomycetales</taxon>
        <taxon>Planctomycetaceae</taxon>
        <taxon>Rubinisphaera</taxon>
    </lineage>
</organism>
<dbReference type="PANTHER" id="PTHR36509">
    <property type="entry name" value="BLL3101 PROTEIN"/>
    <property type="match status" value="1"/>
</dbReference>
<dbReference type="eggNOG" id="COG5361">
    <property type="taxonomic scope" value="Bacteria"/>
</dbReference>
<dbReference type="Gene3D" id="2.60.120.600">
    <property type="entry name" value="Domain of unknown function DUF1214, C-terminal domain"/>
    <property type="match status" value="1"/>
</dbReference>
<dbReference type="KEGG" id="pbs:Plabr_3856"/>
<name>F0SSW1_RUBBR</name>
<dbReference type="STRING" id="756272.Plabr_3856"/>
<dbReference type="PANTHER" id="PTHR36509:SF2">
    <property type="entry name" value="BLL3101 PROTEIN"/>
    <property type="match status" value="1"/>
</dbReference>
<dbReference type="Proteomes" id="UP000006860">
    <property type="component" value="Chromosome"/>
</dbReference>
<evidence type="ECO:0000259" key="3">
    <source>
        <dbReference type="Pfam" id="PF06863"/>
    </source>
</evidence>
<evidence type="ECO:0000313" key="5">
    <source>
        <dbReference type="Proteomes" id="UP000006860"/>
    </source>
</evidence>
<dbReference type="InterPro" id="IPR037050">
    <property type="entry name" value="DUF1254_sf"/>
</dbReference>
<feature type="domain" description="DUF1254" evidence="3">
    <location>
        <begin position="92"/>
        <end position="221"/>
    </location>
</feature>
<proteinExistence type="predicted"/>
<dbReference type="Gene3D" id="2.60.40.1610">
    <property type="entry name" value="Domain of unknown function DUF1254"/>
    <property type="match status" value="1"/>
</dbReference>
<gene>
    <name evidence="4" type="ordered locus">Plabr_3856</name>
</gene>
<feature type="chain" id="PRO_5003260869" description="DUF1254 domain-containing protein" evidence="1">
    <location>
        <begin position="23"/>
        <end position="485"/>
    </location>
</feature>
<feature type="signal peptide" evidence="1">
    <location>
        <begin position="1"/>
        <end position="22"/>
    </location>
</feature>
<dbReference type="RefSeq" id="WP_013630156.1">
    <property type="nucleotide sequence ID" value="NC_015174.1"/>
</dbReference>
<dbReference type="InterPro" id="IPR010679">
    <property type="entry name" value="DUF1254"/>
</dbReference>
<dbReference type="HOGENOM" id="CLU_027269_1_1_0"/>
<dbReference type="EMBL" id="CP002546">
    <property type="protein sequence ID" value="ADY61439.1"/>
    <property type="molecule type" value="Genomic_DNA"/>
</dbReference>
<reference evidence="5" key="1">
    <citation type="submission" date="2011-02" db="EMBL/GenBank/DDBJ databases">
        <title>The complete genome of Planctomyces brasiliensis DSM 5305.</title>
        <authorList>
            <person name="Lucas S."/>
            <person name="Copeland A."/>
            <person name="Lapidus A."/>
            <person name="Bruce D."/>
            <person name="Goodwin L."/>
            <person name="Pitluck S."/>
            <person name="Kyrpides N."/>
            <person name="Mavromatis K."/>
            <person name="Pagani I."/>
            <person name="Ivanova N."/>
            <person name="Ovchinnikova G."/>
            <person name="Lu M."/>
            <person name="Detter J.C."/>
            <person name="Han C."/>
            <person name="Land M."/>
            <person name="Hauser L."/>
            <person name="Markowitz V."/>
            <person name="Cheng J.-F."/>
            <person name="Hugenholtz P."/>
            <person name="Woyke T."/>
            <person name="Wu D."/>
            <person name="Tindall B."/>
            <person name="Pomrenke H.G."/>
            <person name="Brambilla E."/>
            <person name="Klenk H.-P."/>
            <person name="Eisen J.A."/>
        </authorList>
    </citation>
    <scope>NUCLEOTIDE SEQUENCE [LARGE SCALE GENOMIC DNA]</scope>
    <source>
        <strain evidence="5">ATCC 49424 / DSM 5305 / JCM 21570 / NBRC 103401 / IFAM 1448</strain>
    </source>
</reference>
<evidence type="ECO:0008006" key="6">
    <source>
        <dbReference type="Google" id="ProtNLM"/>
    </source>
</evidence>
<dbReference type="AlphaFoldDB" id="F0SSW1"/>
<evidence type="ECO:0000259" key="2">
    <source>
        <dbReference type="Pfam" id="PF06742"/>
    </source>
</evidence>
<dbReference type="Pfam" id="PF06863">
    <property type="entry name" value="DUF1254"/>
    <property type="match status" value="1"/>
</dbReference>
<evidence type="ECO:0000313" key="4">
    <source>
        <dbReference type="EMBL" id="ADY61439.1"/>
    </source>
</evidence>
<evidence type="ECO:0000256" key="1">
    <source>
        <dbReference type="SAM" id="SignalP"/>
    </source>
</evidence>